<evidence type="ECO:0000313" key="3">
    <source>
        <dbReference type="Proteomes" id="UP000836841"/>
    </source>
</evidence>
<protein>
    <submittedName>
        <fullName evidence="2">Uncharacterized protein</fullName>
    </submittedName>
</protein>
<feature type="compositionally biased region" description="Acidic residues" evidence="1">
    <location>
        <begin position="40"/>
        <end position="49"/>
    </location>
</feature>
<evidence type="ECO:0000256" key="1">
    <source>
        <dbReference type="SAM" id="MobiDB-lite"/>
    </source>
</evidence>
<feature type="non-terminal residue" evidence="2">
    <location>
        <position position="181"/>
    </location>
</feature>
<proteinExistence type="predicted"/>
<gene>
    <name evidence="2" type="ORF">TAV2_LOCUS18206</name>
</gene>
<dbReference type="AlphaFoldDB" id="A0AAU9SFN9"/>
<accession>A0AAU9SFN9</accession>
<feature type="compositionally biased region" description="Low complexity" evidence="1">
    <location>
        <begin position="86"/>
        <end position="125"/>
    </location>
</feature>
<dbReference type="Proteomes" id="UP000836841">
    <property type="component" value="Chromosome 5"/>
</dbReference>
<organism evidence="2 3">
    <name type="scientific">Thlaspi arvense</name>
    <name type="common">Field penny-cress</name>
    <dbReference type="NCBI Taxonomy" id="13288"/>
    <lineage>
        <taxon>Eukaryota</taxon>
        <taxon>Viridiplantae</taxon>
        <taxon>Streptophyta</taxon>
        <taxon>Embryophyta</taxon>
        <taxon>Tracheophyta</taxon>
        <taxon>Spermatophyta</taxon>
        <taxon>Magnoliopsida</taxon>
        <taxon>eudicotyledons</taxon>
        <taxon>Gunneridae</taxon>
        <taxon>Pentapetalae</taxon>
        <taxon>rosids</taxon>
        <taxon>malvids</taxon>
        <taxon>Brassicales</taxon>
        <taxon>Brassicaceae</taxon>
        <taxon>Thlaspideae</taxon>
        <taxon>Thlaspi</taxon>
    </lineage>
</organism>
<dbReference type="EMBL" id="OU466861">
    <property type="protein sequence ID" value="CAH2064143.1"/>
    <property type="molecule type" value="Genomic_DNA"/>
</dbReference>
<reference evidence="2 3" key="1">
    <citation type="submission" date="2022-03" db="EMBL/GenBank/DDBJ databases">
        <authorList>
            <person name="Nunn A."/>
            <person name="Chopra R."/>
            <person name="Nunn A."/>
            <person name="Contreras Garrido A."/>
        </authorList>
    </citation>
    <scope>NUCLEOTIDE SEQUENCE [LARGE SCALE GENOMIC DNA]</scope>
</reference>
<sequence length="181" mass="19544">ADVDFSVYVDGEADVEDNEVDDEEKSEDKNSDDEAKSDDGEINDDENREEQEKPDGDGPQSEGEEQILDVEGQSNPNPPKRRRKTPVSAAQSQSSIPAPVATDQSQSSIPSLPSAPEASSSAPLRGRGRGRPPGRGQARKETVPRGHGVYISPFSNRVFEVWGDRARDVGGSSIRGSRGRK</sequence>
<feature type="compositionally biased region" description="Basic and acidic residues" evidence="1">
    <location>
        <begin position="26"/>
        <end position="39"/>
    </location>
</feature>
<feature type="compositionally biased region" description="Acidic residues" evidence="1">
    <location>
        <begin position="11"/>
        <end position="25"/>
    </location>
</feature>
<evidence type="ECO:0000313" key="2">
    <source>
        <dbReference type="EMBL" id="CAH2064143.1"/>
    </source>
</evidence>
<feature type="region of interest" description="Disordered" evidence="1">
    <location>
        <begin position="1"/>
        <end position="154"/>
    </location>
</feature>
<keyword evidence="3" id="KW-1185">Reference proteome</keyword>
<name>A0AAU9SFN9_THLAR</name>